<keyword evidence="3" id="KW-1185">Reference proteome</keyword>
<dbReference type="PROSITE" id="PS00018">
    <property type="entry name" value="EF_HAND_1"/>
    <property type="match status" value="2"/>
</dbReference>
<feature type="domain" description="EF-hand" evidence="1">
    <location>
        <begin position="48"/>
        <end position="83"/>
    </location>
</feature>
<gene>
    <name evidence="2" type="ORF">Pr1d_37120</name>
</gene>
<dbReference type="PROSITE" id="PS50222">
    <property type="entry name" value="EF_HAND_2"/>
    <property type="match status" value="2"/>
</dbReference>
<dbReference type="Gene3D" id="1.10.238.10">
    <property type="entry name" value="EF-hand"/>
    <property type="match status" value="1"/>
</dbReference>
<dbReference type="SUPFAM" id="SSF47473">
    <property type="entry name" value="EF-hand"/>
    <property type="match status" value="1"/>
</dbReference>
<protein>
    <submittedName>
        <fullName evidence="2">EF hand</fullName>
    </submittedName>
</protein>
<reference evidence="2 3" key="1">
    <citation type="submission" date="2019-08" db="EMBL/GenBank/DDBJ databases">
        <title>Deep-cultivation of Planctomycetes and their phenomic and genomic characterization uncovers novel biology.</title>
        <authorList>
            <person name="Wiegand S."/>
            <person name="Jogler M."/>
            <person name="Boedeker C."/>
            <person name="Pinto D."/>
            <person name="Vollmers J."/>
            <person name="Rivas-Marin E."/>
            <person name="Kohn T."/>
            <person name="Peeters S.H."/>
            <person name="Heuer A."/>
            <person name="Rast P."/>
            <person name="Oberbeckmann S."/>
            <person name="Bunk B."/>
            <person name="Jeske O."/>
            <person name="Meyerdierks A."/>
            <person name="Storesund J.E."/>
            <person name="Kallscheuer N."/>
            <person name="Luecker S."/>
            <person name="Lage O.M."/>
            <person name="Pohl T."/>
            <person name="Merkel B.J."/>
            <person name="Hornburger P."/>
            <person name="Mueller R.-W."/>
            <person name="Bruemmer F."/>
            <person name="Labrenz M."/>
            <person name="Spormann A.M."/>
            <person name="Op den Camp H."/>
            <person name="Overmann J."/>
            <person name="Amann R."/>
            <person name="Jetten M.S.M."/>
            <person name="Mascher T."/>
            <person name="Medema M.H."/>
            <person name="Devos D.P."/>
            <person name="Kaster A.-K."/>
            <person name="Ovreas L."/>
            <person name="Rohde M."/>
            <person name="Galperin M.Y."/>
            <person name="Jogler C."/>
        </authorList>
    </citation>
    <scope>NUCLEOTIDE SEQUENCE [LARGE SCALE GENOMIC DNA]</scope>
    <source>
        <strain evidence="2 3">Pr1d</strain>
    </source>
</reference>
<dbReference type="InterPro" id="IPR002048">
    <property type="entry name" value="EF_hand_dom"/>
</dbReference>
<dbReference type="AlphaFoldDB" id="A0A5B9QBS6"/>
<sequence length="220" mass="24173">MKFSTFSVSFRACEFRSIWLLTFFVAFTLISLEGCSRGPAAVHVPEVDPVESSKQAFELYDTDNDGQLSDTELAACPGIQMHLQLYDKDSDGSVSQQELEEQLNSLVSGQIGVTSLRIQVRLDGRPLPGAQIKLVPEMYLGDDVNVAYGTTNGRGTATMDIRDEDSPASDHGLLGVHYGTYKVEVTHPEASIPEKYNTQTTLGYETEKGNPSFVLNLKSR</sequence>
<accession>A0A5B9QBS6</accession>
<dbReference type="Proteomes" id="UP000323917">
    <property type="component" value="Chromosome"/>
</dbReference>
<evidence type="ECO:0000259" key="1">
    <source>
        <dbReference type="PROSITE" id="PS50222"/>
    </source>
</evidence>
<organism evidence="2 3">
    <name type="scientific">Bythopirellula goksoeyrii</name>
    <dbReference type="NCBI Taxonomy" id="1400387"/>
    <lineage>
        <taxon>Bacteria</taxon>
        <taxon>Pseudomonadati</taxon>
        <taxon>Planctomycetota</taxon>
        <taxon>Planctomycetia</taxon>
        <taxon>Pirellulales</taxon>
        <taxon>Lacipirellulaceae</taxon>
        <taxon>Bythopirellula</taxon>
    </lineage>
</organism>
<dbReference type="InterPro" id="IPR011992">
    <property type="entry name" value="EF-hand-dom_pair"/>
</dbReference>
<dbReference type="GO" id="GO:0005509">
    <property type="term" value="F:calcium ion binding"/>
    <property type="evidence" value="ECO:0007669"/>
    <property type="project" value="InterPro"/>
</dbReference>
<dbReference type="OrthoDB" id="263481at2"/>
<dbReference type="RefSeq" id="WP_148074745.1">
    <property type="nucleotide sequence ID" value="NZ_CP042913.1"/>
</dbReference>
<proteinExistence type="predicted"/>
<dbReference type="CDD" id="cd00051">
    <property type="entry name" value="EFh"/>
    <property type="match status" value="1"/>
</dbReference>
<evidence type="ECO:0000313" key="3">
    <source>
        <dbReference type="Proteomes" id="UP000323917"/>
    </source>
</evidence>
<dbReference type="InterPro" id="IPR018247">
    <property type="entry name" value="EF_Hand_1_Ca_BS"/>
</dbReference>
<dbReference type="KEGG" id="bgok:Pr1d_37120"/>
<dbReference type="EMBL" id="CP042913">
    <property type="protein sequence ID" value="QEG36398.1"/>
    <property type="molecule type" value="Genomic_DNA"/>
</dbReference>
<name>A0A5B9QBS6_9BACT</name>
<dbReference type="Pfam" id="PF13202">
    <property type="entry name" value="EF-hand_5"/>
    <property type="match status" value="2"/>
</dbReference>
<evidence type="ECO:0000313" key="2">
    <source>
        <dbReference type="EMBL" id="QEG36398.1"/>
    </source>
</evidence>
<feature type="domain" description="EF-hand" evidence="1">
    <location>
        <begin position="84"/>
        <end position="109"/>
    </location>
</feature>